<dbReference type="SUPFAM" id="SSF56059">
    <property type="entry name" value="Glutathione synthetase ATP-binding domain-like"/>
    <property type="match status" value="1"/>
</dbReference>
<dbReference type="EMBL" id="BNEK01000003">
    <property type="protein sequence ID" value="GHJ29647.1"/>
    <property type="molecule type" value="Genomic_DNA"/>
</dbReference>
<evidence type="ECO:0000313" key="1">
    <source>
        <dbReference type="EMBL" id="GHJ29647.1"/>
    </source>
</evidence>
<evidence type="ECO:0000313" key="2">
    <source>
        <dbReference type="Proteomes" id="UP001054854"/>
    </source>
</evidence>
<keyword evidence="2" id="KW-1185">Reference proteome</keyword>
<dbReference type="RefSeq" id="WP_236257661.1">
    <property type="nucleotide sequence ID" value="NZ_BNEK01000003.1"/>
</dbReference>
<accession>A0ABQ3U208</accession>
<name>A0ABQ3U208_STRHY</name>
<protein>
    <submittedName>
        <fullName evidence="1">Uncharacterized protein</fullName>
    </submittedName>
</protein>
<organism evidence="1 2">
    <name type="scientific">Streptomyces hygroscopicus</name>
    <dbReference type="NCBI Taxonomy" id="1912"/>
    <lineage>
        <taxon>Bacteria</taxon>
        <taxon>Bacillati</taxon>
        <taxon>Actinomycetota</taxon>
        <taxon>Actinomycetes</taxon>
        <taxon>Kitasatosporales</taxon>
        <taxon>Streptomycetaceae</taxon>
        <taxon>Streptomyces</taxon>
        <taxon>Streptomyces violaceusniger group</taxon>
    </lineage>
</organism>
<dbReference type="Proteomes" id="UP001054854">
    <property type="component" value="Unassembled WGS sequence"/>
</dbReference>
<reference evidence="1" key="1">
    <citation type="submission" date="2024-05" db="EMBL/GenBank/DDBJ databases">
        <title>Whole genome shotgun sequence of Streptomyces hygroscopicus NBRC 113678.</title>
        <authorList>
            <person name="Komaki H."/>
            <person name="Tamura T."/>
        </authorList>
    </citation>
    <scope>NUCLEOTIDE SEQUENCE</scope>
    <source>
        <strain evidence="1">N11-34</strain>
    </source>
</reference>
<sequence>MELLEYATTHRRALVLKPTVLHGGSGTVLGSNTTEGDWAAHLDAALGNPYVLQRRIRPVTELFPDEGGRLQPWRTAWGVFTTERGFAGVLARGTRLETSTGVVDIANGAHGAHGGTALYELAPTGIGG</sequence>
<proteinExistence type="predicted"/>
<gene>
    <name evidence="1" type="ORF">TPA0910_40800</name>
</gene>
<comment type="caution">
    <text evidence="1">The sequence shown here is derived from an EMBL/GenBank/DDBJ whole genome shotgun (WGS) entry which is preliminary data.</text>
</comment>